<dbReference type="Proteomes" id="UP000199058">
    <property type="component" value="Unassembled WGS sequence"/>
</dbReference>
<evidence type="ECO:0000256" key="2">
    <source>
        <dbReference type="ARBA" id="ARBA00007362"/>
    </source>
</evidence>
<evidence type="ECO:0000256" key="7">
    <source>
        <dbReference type="ARBA" id="ARBA00023136"/>
    </source>
</evidence>
<feature type="transmembrane region" description="Helical" evidence="8">
    <location>
        <begin position="98"/>
        <end position="115"/>
    </location>
</feature>
<dbReference type="PANTHER" id="PTHR22911:SF137">
    <property type="entry name" value="SOLUTE CARRIER FAMILY 35 MEMBER G2-RELATED"/>
    <property type="match status" value="1"/>
</dbReference>
<gene>
    <name evidence="10" type="ORF">SAMN05660443_0487</name>
</gene>
<comment type="similarity">
    <text evidence="2">Belongs to the EamA transporter family.</text>
</comment>
<evidence type="ECO:0000256" key="6">
    <source>
        <dbReference type="ARBA" id="ARBA00022989"/>
    </source>
</evidence>
<keyword evidence="6 8" id="KW-1133">Transmembrane helix</keyword>
<feature type="transmembrane region" description="Helical" evidence="8">
    <location>
        <begin position="262"/>
        <end position="282"/>
    </location>
</feature>
<evidence type="ECO:0000256" key="8">
    <source>
        <dbReference type="SAM" id="Phobius"/>
    </source>
</evidence>
<evidence type="ECO:0000259" key="9">
    <source>
        <dbReference type="Pfam" id="PF00892"/>
    </source>
</evidence>
<evidence type="ECO:0000313" key="10">
    <source>
        <dbReference type="EMBL" id="SFB84333.1"/>
    </source>
</evidence>
<feature type="transmembrane region" description="Helical" evidence="8">
    <location>
        <begin position="66"/>
        <end position="86"/>
    </location>
</feature>
<keyword evidence="7 8" id="KW-0472">Membrane</keyword>
<keyword evidence="4" id="KW-1003">Cell membrane</keyword>
<comment type="subcellular location">
    <subcellularLocation>
        <location evidence="1">Cell membrane</location>
        <topology evidence="1">Multi-pass membrane protein</topology>
    </subcellularLocation>
</comment>
<dbReference type="NCBIfam" id="TIGR00688">
    <property type="entry name" value="rarD"/>
    <property type="match status" value="1"/>
</dbReference>
<dbReference type="RefSeq" id="WP_091958601.1">
    <property type="nucleotide sequence ID" value="NZ_FOLH01000001.1"/>
</dbReference>
<dbReference type="EMBL" id="FOLH01000001">
    <property type="protein sequence ID" value="SFB84333.1"/>
    <property type="molecule type" value="Genomic_DNA"/>
</dbReference>
<dbReference type="SUPFAM" id="SSF103481">
    <property type="entry name" value="Multidrug resistance efflux transporter EmrE"/>
    <property type="match status" value="2"/>
</dbReference>
<feature type="transmembrane region" description="Helical" evidence="8">
    <location>
        <begin position="233"/>
        <end position="256"/>
    </location>
</feature>
<dbReference type="PANTHER" id="PTHR22911">
    <property type="entry name" value="ACYL-MALONYL CONDENSING ENZYME-RELATED"/>
    <property type="match status" value="1"/>
</dbReference>
<dbReference type="AlphaFoldDB" id="A0A1I1EHB2"/>
<feature type="domain" description="EamA" evidence="9">
    <location>
        <begin position="2"/>
        <end position="135"/>
    </location>
</feature>
<proteinExistence type="inferred from homology"/>
<name>A0A1I1EHB2_9GAMM</name>
<accession>A0A1I1EHB2</accession>
<feature type="transmembrane region" description="Helical" evidence="8">
    <location>
        <begin position="145"/>
        <end position="161"/>
    </location>
</feature>
<keyword evidence="5 8" id="KW-0812">Transmembrane</keyword>
<reference evidence="10 11" key="1">
    <citation type="submission" date="2016-10" db="EMBL/GenBank/DDBJ databases">
        <authorList>
            <person name="de Groot N.N."/>
        </authorList>
    </citation>
    <scope>NUCLEOTIDE SEQUENCE [LARGE SCALE GENOMIC DNA]</scope>
    <source>
        <strain evidence="10 11">DSM 18438</strain>
    </source>
</reference>
<feature type="transmembrane region" description="Helical" evidence="8">
    <location>
        <begin position="206"/>
        <end position="226"/>
    </location>
</feature>
<feature type="transmembrane region" description="Helical" evidence="8">
    <location>
        <begin position="122"/>
        <end position="139"/>
    </location>
</feature>
<evidence type="ECO:0000256" key="5">
    <source>
        <dbReference type="ARBA" id="ARBA00022692"/>
    </source>
</evidence>
<evidence type="ECO:0000256" key="3">
    <source>
        <dbReference type="ARBA" id="ARBA00022448"/>
    </source>
</evidence>
<sequence>MQGLALAIAAYMIWGFFPLFFHQLNAVLPTEILAHRVVWALVFTLGALLVLGQAKRFKQLLVQPRALGWLALSGLLISSNWLVFIWAVGQQRVLEASLGYFISPLVSLLMGWLLLKEKQHPLQLAAGFLAAIAIAWELISLGQLPWIPLFLALTVGFYGLVRKRQPVDSLHGLTIETLWMLPFALGWLAWMQIADYPVVFSNDLKLSWLLVASGLMTASPLLLFAAATRRLDLSIVGFIMYINPIMQFITAVWILGESYPPQRLVTFILIWIAMVLFMWGIWRARKNNKQALNSRSKV</sequence>
<dbReference type="InterPro" id="IPR037185">
    <property type="entry name" value="EmrE-like"/>
</dbReference>
<dbReference type="Pfam" id="PF00892">
    <property type="entry name" value="EamA"/>
    <property type="match status" value="1"/>
</dbReference>
<protein>
    <submittedName>
        <fullName evidence="10">Chloramphenicol-sensitive protein RarD</fullName>
    </submittedName>
</protein>
<feature type="transmembrane region" description="Helical" evidence="8">
    <location>
        <begin position="36"/>
        <end position="54"/>
    </location>
</feature>
<dbReference type="GO" id="GO:0005886">
    <property type="term" value="C:plasma membrane"/>
    <property type="evidence" value="ECO:0007669"/>
    <property type="project" value="UniProtKB-SubCell"/>
</dbReference>
<dbReference type="InterPro" id="IPR000620">
    <property type="entry name" value="EamA_dom"/>
</dbReference>
<evidence type="ECO:0000256" key="4">
    <source>
        <dbReference type="ARBA" id="ARBA00022475"/>
    </source>
</evidence>
<feature type="transmembrane region" description="Helical" evidence="8">
    <location>
        <begin position="173"/>
        <end position="194"/>
    </location>
</feature>
<organism evidence="10 11">
    <name type="scientific">Marinospirillum celere</name>
    <dbReference type="NCBI Taxonomy" id="1122252"/>
    <lineage>
        <taxon>Bacteria</taxon>
        <taxon>Pseudomonadati</taxon>
        <taxon>Pseudomonadota</taxon>
        <taxon>Gammaproteobacteria</taxon>
        <taxon>Oceanospirillales</taxon>
        <taxon>Oceanospirillaceae</taxon>
        <taxon>Marinospirillum</taxon>
    </lineage>
</organism>
<dbReference type="InterPro" id="IPR004626">
    <property type="entry name" value="RarD"/>
</dbReference>
<evidence type="ECO:0000256" key="1">
    <source>
        <dbReference type="ARBA" id="ARBA00004651"/>
    </source>
</evidence>
<keyword evidence="11" id="KW-1185">Reference proteome</keyword>
<keyword evidence="3" id="KW-0813">Transport</keyword>
<evidence type="ECO:0000313" key="11">
    <source>
        <dbReference type="Proteomes" id="UP000199058"/>
    </source>
</evidence>
<dbReference type="OrthoDB" id="369870at2"/>
<dbReference type="STRING" id="1122252.SAMN05660443_0487"/>